<evidence type="ECO:0000313" key="3">
    <source>
        <dbReference type="Proteomes" id="UP000516148"/>
    </source>
</evidence>
<keyword evidence="3" id="KW-1185">Reference proteome</keyword>
<dbReference type="Proteomes" id="UP000516148">
    <property type="component" value="Chromosome"/>
</dbReference>
<name>A0A7H0LL90_9SPHN</name>
<feature type="transmembrane region" description="Helical" evidence="1">
    <location>
        <begin position="44"/>
        <end position="73"/>
    </location>
</feature>
<dbReference type="EMBL" id="CP061038">
    <property type="protein sequence ID" value="QNQ10443.1"/>
    <property type="molecule type" value="Genomic_DNA"/>
</dbReference>
<keyword evidence="1" id="KW-1133">Transmembrane helix</keyword>
<proteinExistence type="predicted"/>
<gene>
    <name evidence="2" type="ORF">H3Z74_04245</name>
</gene>
<keyword evidence="1" id="KW-0472">Membrane</keyword>
<reference evidence="2 3" key="1">
    <citation type="submission" date="2020-09" db="EMBL/GenBank/DDBJ databases">
        <title>Sphingomonas sp., a new species isolated from pork steak.</title>
        <authorList>
            <person name="Heidler von Heilborn D."/>
        </authorList>
    </citation>
    <scope>NUCLEOTIDE SEQUENCE [LARGE SCALE GENOMIC DNA]</scope>
    <source>
        <strain evidence="3">S8-3T</strain>
    </source>
</reference>
<evidence type="ECO:0000256" key="1">
    <source>
        <dbReference type="SAM" id="Phobius"/>
    </source>
</evidence>
<dbReference type="KEGG" id="spap:H3Z74_04245"/>
<sequence>MKINNRAMLYLMLAISLLFSLPAMLVGIGFAGGLEGFSLPARDILSIVVWALSGVVIFGPIIGVGFFGIRLLAEKKF</sequence>
<dbReference type="RefSeq" id="WP_187762741.1">
    <property type="nucleotide sequence ID" value="NZ_CP061038.1"/>
</dbReference>
<protein>
    <submittedName>
        <fullName evidence="2">Uncharacterized protein</fullName>
    </submittedName>
</protein>
<organism evidence="2 3">
    <name type="scientific">Sphingomonas alpina</name>
    <dbReference type="NCBI Taxonomy" id="653931"/>
    <lineage>
        <taxon>Bacteria</taxon>
        <taxon>Pseudomonadati</taxon>
        <taxon>Pseudomonadota</taxon>
        <taxon>Alphaproteobacteria</taxon>
        <taxon>Sphingomonadales</taxon>
        <taxon>Sphingomonadaceae</taxon>
        <taxon>Sphingomonas</taxon>
    </lineage>
</organism>
<accession>A0A7H0LL90</accession>
<feature type="transmembrane region" description="Helical" evidence="1">
    <location>
        <begin position="7"/>
        <end position="32"/>
    </location>
</feature>
<keyword evidence="1" id="KW-0812">Transmembrane</keyword>
<evidence type="ECO:0000313" key="2">
    <source>
        <dbReference type="EMBL" id="QNQ10443.1"/>
    </source>
</evidence>
<dbReference type="AlphaFoldDB" id="A0A7H0LL90"/>